<evidence type="ECO:0000313" key="7">
    <source>
        <dbReference type="Proteomes" id="UP000276991"/>
    </source>
</evidence>
<dbReference type="Proteomes" id="UP000276991">
    <property type="component" value="Unassembled WGS sequence"/>
</dbReference>
<evidence type="ECO:0000259" key="5">
    <source>
        <dbReference type="Pfam" id="PF09368"/>
    </source>
</evidence>
<reference evidence="6 7" key="1">
    <citation type="submission" date="2018-08" db="EMBL/GenBank/DDBJ databases">
        <authorList>
            <person name="Laetsch R D."/>
            <person name="Stevens L."/>
            <person name="Kumar S."/>
            <person name="Blaxter L. M."/>
        </authorList>
    </citation>
    <scope>NUCLEOTIDE SEQUENCE [LARGE SCALE GENOMIC DNA]</scope>
</reference>
<dbReference type="EMBL" id="UPTC01000095">
    <property type="protein sequence ID" value="VBB26353.1"/>
    <property type="molecule type" value="Genomic_DNA"/>
</dbReference>
<sequence length="399" mass="45971">MDSEEDSDEIYDEIDRHHMSLDMPESDKVDTTIRRQVEILNVEGDSSNVDDDYDNEEERNSFSDSDNDDLNNVENFLPSADRWGSSRRSFYNTSYVDGDWGGMNETEAELAELEEEDAIARQKKLDATLGFLPMQFQAEIHEEEAAHDLSEPPDIDSMTTEKQYEYFLKRTYFLSDVLPLLDLAHSVKHLRPGLVLEKQLLLVVNVFSRYLSNLLFAIHIKIAGNSAQQVPQFIDHPVLQALSILRKKVFVVTRFLEKHGGILGKIRNNIKSRDFENMLDVLPTIEFAWKRKISKGSEENEQLLIEKVERDSKIQVVNNKVEEGIMKRSINNQIEKNKGLQNKRKKGTQHSRIKKRKQFKKALIKKHSQKPGVRKELIPYGGETRGIRASTVKSVKLKA</sequence>
<feature type="compositionally biased region" description="Acidic residues" evidence="4">
    <location>
        <begin position="48"/>
        <end position="57"/>
    </location>
</feature>
<organism evidence="6 7">
    <name type="scientific">Acanthocheilonema viteae</name>
    <name type="common">Filarial nematode worm</name>
    <name type="synonym">Dipetalonema viteae</name>
    <dbReference type="NCBI Taxonomy" id="6277"/>
    <lineage>
        <taxon>Eukaryota</taxon>
        <taxon>Metazoa</taxon>
        <taxon>Ecdysozoa</taxon>
        <taxon>Nematoda</taxon>
        <taxon>Chromadorea</taxon>
        <taxon>Rhabditida</taxon>
        <taxon>Spirurina</taxon>
        <taxon>Spiruromorpha</taxon>
        <taxon>Filarioidea</taxon>
        <taxon>Onchocercidae</taxon>
        <taxon>Acanthocheilonema</taxon>
    </lineage>
</organism>
<dbReference type="OrthoDB" id="1924577at2759"/>
<dbReference type="GO" id="GO:0032040">
    <property type="term" value="C:small-subunit processome"/>
    <property type="evidence" value="ECO:0007669"/>
    <property type="project" value="TreeGrafter"/>
</dbReference>
<feature type="compositionally biased region" description="Acidic residues" evidence="4">
    <location>
        <begin position="1"/>
        <end position="12"/>
    </location>
</feature>
<feature type="compositionally biased region" description="Basic and acidic residues" evidence="4">
    <location>
        <begin position="13"/>
        <end position="37"/>
    </location>
</feature>
<gene>
    <name evidence="6" type="ORF">NAV_LOCUS1183</name>
</gene>
<evidence type="ECO:0000256" key="1">
    <source>
        <dbReference type="ARBA" id="ARBA00004123"/>
    </source>
</evidence>
<keyword evidence="3" id="KW-0539">Nucleus</keyword>
<evidence type="ECO:0000256" key="2">
    <source>
        <dbReference type="ARBA" id="ARBA00010979"/>
    </source>
</evidence>
<dbReference type="STRING" id="6277.A0A498SCX3"/>
<dbReference type="AlphaFoldDB" id="A0A498SCX3"/>
<evidence type="ECO:0000313" key="6">
    <source>
        <dbReference type="EMBL" id="VBB26353.1"/>
    </source>
</evidence>
<dbReference type="Pfam" id="PF09368">
    <property type="entry name" value="Sas10"/>
    <property type="match status" value="1"/>
</dbReference>
<dbReference type="PANTHER" id="PTHR13237:SF8">
    <property type="entry name" value="SOMETHING ABOUT SILENCING PROTEIN 10"/>
    <property type="match status" value="1"/>
</dbReference>
<dbReference type="PANTHER" id="PTHR13237">
    <property type="entry name" value="SOMETHING ABOUT SILENCING PROTEIN 10-RELATED"/>
    <property type="match status" value="1"/>
</dbReference>
<dbReference type="GO" id="GO:0000462">
    <property type="term" value="P:maturation of SSU-rRNA from tricistronic rRNA transcript (SSU-rRNA, 5.8S rRNA, LSU-rRNA)"/>
    <property type="evidence" value="ECO:0007669"/>
    <property type="project" value="TreeGrafter"/>
</dbReference>
<name>A0A498SCX3_ACAVI</name>
<feature type="compositionally biased region" description="Basic residues" evidence="4">
    <location>
        <begin position="341"/>
        <end position="358"/>
    </location>
</feature>
<comment type="subcellular location">
    <subcellularLocation>
        <location evidence="1">Nucleus</location>
    </subcellularLocation>
</comment>
<keyword evidence="7" id="KW-1185">Reference proteome</keyword>
<evidence type="ECO:0000256" key="3">
    <source>
        <dbReference type="ARBA" id="ARBA00023242"/>
    </source>
</evidence>
<comment type="similarity">
    <text evidence="2">Belongs to the SAS10 family.</text>
</comment>
<dbReference type="InterPro" id="IPR018972">
    <property type="entry name" value="Sas10_C_dom"/>
</dbReference>
<feature type="region of interest" description="Disordered" evidence="4">
    <location>
        <begin position="334"/>
        <end position="358"/>
    </location>
</feature>
<evidence type="ECO:0000256" key="4">
    <source>
        <dbReference type="SAM" id="MobiDB-lite"/>
    </source>
</evidence>
<accession>A0A498SCX3</accession>
<protein>
    <recommendedName>
        <fullName evidence="5">Sas10 C-terminal domain-containing protein</fullName>
    </recommendedName>
</protein>
<proteinExistence type="inferred from homology"/>
<feature type="domain" description="Sas10 C-terminal" evidence="5">
    <location>
        <begin position="327"/>
        <end position="397"/>
    </location>
</feature>
<feature type="region of interest" description="Disordered" evidence="4">
    <location>
        <begin position="1"/>
        <end position="71"/>
    </location>
</feature>